<name>A0A482MI97_9CAUD</name>
<protein>
    <submittedName>
        <fullName evidence="1">Uncharacterized protein</fullName>
    </submittedName>
</protein>
<evidence type="ECO:0000313" key="2">
    <source>
        <dbReference type="Proteomes" id="UP000309130"/>
    </source>
</evidence>
<sequence>MITSNFINTIRSMKHSPIDNYAGIPGLTSWLIGAGIKANHGGTRLFACDRTHQEPIVPHSHRYDLHCIVLYGSVANITWKPCVATQGDRFMKSVLACSGMGHYKTADEGTGFYRPERKEYKEGDEYLIDHKEIHSIFFSRGTEVLVFESAPRSNQSFILEPHVNDETIRTFQVQPWAFQPRKEDK</sequence>
<keyword evidence="2" id="KW-1185">Reference proteome</keyword>
<dbReference type="EMBL" id="MK618717">
    <property type="protein sequence ID" value="QBQ72394.1"/>
    <property type="molecule type" value="Genomic_DNA"/>
</dbReference>
<reference evidence="2" key="1">
    <citation type="submission" date="2019-03" db="EMBL/GenBank/DDBJ databases">
        <title>Complete Genome Sequence of Serratia marcescens Myophage MTx.</title>
        <authorList>
            <person name="Graham K."/>
            <person name="Freeman M."/>
            <person name="Newkirk H."/>
            <person name="Liu M."/>
            <person name="Ramsey J."/>
            <person name="Cahill J."/>
        </authorList>
    </citation>
    <scope>NUCLEOTIDE SEQUENCE [LARGE SCALE GENOMIC DNA]</scope>
</reference>
<proteinExistence type="predicted"/>
<dbReference type="Proteomes" id="UP000309130">
    <property type="component" value="Segment"/>
</dbReference>
<evidence type="ECO:0000313" key="1">
    <source>
        <dbReference type="EMBL" id="QBQ72394.1"/>
    </source>
</evidence>
<organism evidence="1 2">
    <name type="scientific">Serratia phage MTx</name>
    <dbReference type="NCBI Taxonomy" id="2557553"/>
    <lineage>
        <taxon>Viruses</taxon>
        <taxon>Duplodnaviria</taxon>
        <taxon>Heunggongvirae</taxon>
        <taxon>Uroviricota</taxon>
        <taxon>Caudoviricetes</taxon>
        <taxon>Lindbergviridae</taxon>
        <taxon>Myosmarvirus</taxon>
        <taxon>Myosmarvirus MTx</taxon>
    </lineage>
</organism>
<gene>
    <name evidence="1" type="ORF">CPT_MTx_088</name>
</gene>
<accession>A0A482MI97</accession>